<keyword evidence="1" id="KW-1133">Transmembrane helix</keyword>
<dbReference type="EMBL" id="CP095053">
    <property type="protein sequence ID" value="UOR07378.1"/>
    <property type="molecule type" value="Genomic_DNA"/>
</dbReference>
<proteinExistence type="predicted"/>
<reference evidence="2 3" key="1">
    <citation type="submission" date="2022-04" db="EMBL/GenBank/DDBJ databases">
        <title>Hymenobacter sp. isolated from the air.</title>
        <authorList>
            <person name="Won M."/>
            <person name="Lee C.-M."/>
            <person name="Woen H.-Y."/>
            <person name="Kwon S.-W."/>
        </authorList>
    </citation>
    <scope>NUCLEOTIDE SEQUENCE [LARGE SCALE GENOMIC DNA]</scope>
    <source>
        <strain evidence="3">5413 J-13</strain>
    </source>
</reference>
<dbReference type="KEGG" id="haei:MUN82_09820"/>
<sequence>MEASSQLGGNTAHIVRCYKKATYSYLTPVGFVLLGFLLDFFLLPALLIILPCSIIGLHFTFKGFKLSSKLGNFEKKDVGYANILLGIILFIAGLLSAGFAYVWISS</sequence>
<keyword evidence="1" id="KW-0812">Transmembrane</keyword>
<protein>
    <submittedName>
        <fullName evidence="2">Uncharacterized protein</fullName>
    </submittedName>
</protein>
<dbReference type="RefSeq" id="WP_245097077.1">
    <property type="nucleotide sequence ID" value="NZ_CP095053.1"/>
</dbReference>
<name>A0A8T9SZ59_9BACT</name>
<keyword evidence="3" id="KW-1185">Reference proteome</keyword>
<organism evidence="2 3">
    <name type="scientific">Hymenobacter aerilatus</name>
    <dbReference type="NCBI Taxonomy" id="2932251"/>
    <lineage>
        <taxon>Bacteria</taxon>
        <taxon>Pseudomonadati</taxon>
        <taxon>Bacteroidota</taxon>
        <taxon>Cytophagia</taxon>
        <taxon>Cytophagales</taxon>
        <taxon>Hymenobacteraceae</taxon>
        <taxon>Hymenobacter</taxon>
    </lineage>
</organism>
<dbReference type="AlphaFoldDB" id="A0A8T9SZ59"/>
<keyword evidence="1" id="KW-0472">Membrane</keyword>
<accession>A0A8T9SZ59</accession>
<feature type="transmembrane region" description="Helical" evidence="1">
    <location>
        <begin position="80"/>
        <end position="104"/>
    </location>
</feature>
<evidence type="ECO:0000313" key="2">
    <source>
        <dbReference type="EMBL" id="UOR07378.1"/>
    </source>
</evidence>
<gene>
    <name evidence="2" type="ORF">MUN82_09820</name>
</gene>
<evidence type="ECO:0000313" key="3">
    <source>
        <dbReference type="Proteomes" id="UP000829925"/>
    </source>
</evidence>
<dbReference type="Proteomes" id="UP000829925">
    <property type="component" value="Chromosome"/>
</dbReference>
<evidence type="ECO:0000256" key="1">
    <source>
        <dbReference type="SAM" id="Phobius"/>
    </source>
</evidence>
<feature type="transmembrane region" description="Helical" evidence="1">
    <location>
        <begin position="31"/>
        <end position="59"/>
    </location>
</feature>